<dbReference type="InterPro" id="IPR018060">
    <property type="entry name" value="HTH_AraC"/>
</dbReference>
<dbReference type="GO" id="GO:0043565">
    <property type="term" value="F:sequence-specific DNA binding"/>
    <property type="evidence" value="ECO:0007669"/>
    <property type="project" value="InterPro"/>
</dbReference>
<keyword evidence="3" id="KW-0804">Transcription</keyword>
<reference evidence="4 5" key="1">
    <citation type="journal article" date="2017" name="Poromechanics V (2013)">
        <title>Genomic Characterization of the Arsenic-Tolerant Actinobacterium, &lt;i&gt;Rhodococcus erythropolis&lt;/i&gt; S43.</title>
        <authorList>
            <person name="Retamal-Morales G."/>
            <person name="Mehnert M."/>
            <person name="Schwabe R."/>
            <person name="Tischler D."/>
            <person name="Schloemann M."/>
            <person name="Levican G.J."/>
        </authorList>
    </citation>
    <scope>NUCLEOTIDE SEQUENCE [LARGE SCALE GENOMIC DNA]</scope>
    <source>
        <strain evidence="4 5">S43</strain>
    </source>
</reference>
<dbReference type="Pfam" id="PF20240">
    <property type="entry name" value="DUF6597"/>
    <property type="match status" value="1"/>
</dbReference>
<dbReference type="Gene3D" id="1.10.10.60">
    <property type="entry name" value="Homeodomain-like"/>
    <property type="match status" value="1"/>
</dbReference>
<comment type="caution">
    <text evidence="4">The sequence shown here is derived from an EMBL/GenBank/DDBJ whole genome shotgun (WGS) entry which is preliminary data.</text>
</comment>
<dbReference type="PANTHER" id="PTHR46796:SF15">
    <property type="entry name" value="BLL1074 PROTEIN"/>
    <property type="match status" value="1"/>
</dbReference>
<dbReference type="InterPro" id="IPR050204">
    <property type="entry name" value="AraC_XylS_family_regulators"/>
</dbReference>
<dbReference type="Proteomes" id="UP000325576">
    <property type="component" value="Unassembled WGS sequence"/>
</dbReference>
<evidence type="ECO:0000256" key="1">
    <source>
        <dbReference type="ARBA" id="ARBA00023015"/>
    </source>
</evidence>
<evidence type="ECO:0000256" key="2">
    <source>
        <dbReference type="ARBA" id="ARBA00023125"/>
    </source>
</evidence>
<dbReference type="PROSITE" id="PS01124">
    <property type="entry name" value="HTH_ARAC_FAMILY_2"/>
    <property type="match status" value="1"/>
</dbReference>
<keyword evidence="2" id="KW-0238">DNA-binding</keyword>
<proteinExistence type="predicted"/>
<keyword evidence="1" id="KW-0805">Transcription regulation</keyword>
<dbReference type="Pfam" id="PF12833">
    <property type="entry name" value="HTH_18"/>
    <property type="match status" value="1"/>
</dbReference>
<name>A0A0C2ZT81_RHOER</name>
<dbReference type="InterPro" id="IPR046532">
    <property type="entry name" value="DUF6597"/>
</dbReference>
<dbReference type="EMBL" id="MRBO01000186">
    <property type="protein sequence ID" value="KAB2586461.1"/>
    <property type="molecule type" value="Genomic_DNA"/>
</dbReference>
<dbReference type="PANTHER" id="PTHR46796">
    <property type="entry name" value="HTH-TYPE TRANSCRIPTIONAL ACTIVATOR RHAS-RELATED"/>
    <property type="match status" value="1"/>
</dbReference>
<organism evidence="4 5">
    <name type="scientific">Rhodococcus erythropolis</name>
    <name type="common">Arthrobacter picolinophilus</name>
    <dbReference type="NCBI Taxonomy" id="1833"/>
    <lineage>
        <taxon>Bacteria</taxon>
        <taxon>Bacillati</taxon>
        <taxon>Actinomycetota</taxon>
        <taxon>Actinomycetes</taxon>
        <taxon>Mycobacteriales</taxon>
        <taxon>Nocardiaceae</taxon>
        <taxon>Rhodococcus</taxon>
        <taxon>Rhodococcus erythropolis group</taxon>
    </lineage>
</organism>
<dbReference type="SMART" id="SM00342">
    <property type="entry name" value="HTH_ARAC"/>
    <property type="match status" value="1"/>
</dbReference>
<gene>
    <name evidence="4" type="ORF">BS297_05145</name>
</gene>
<dbReference type="GO" id="GO:0003700">
    <property type="term" value="F:DNA-binding transcription factor activity"/>
    <property type="evidence" value="ECO:0007669"/>
    <property type="project" value="InterPro"/>
</dbReference>
<evidence type="ECO:0000313" key="5">
    <source>
        <dbReference type="Proteomes" id="UP000325576"/>
    </source>
</evidence>
<sequence>MCDDDLMTGTDTLALDGSRTVASSLEQNGHTYVETRITGSAGLFSCAWKSTTDPHAPTEAKRILPDLCADFIVDSTGKSWLVGPATGADLVSVAAGTTMWGIRINPPALRSLLGTAADAVQDSKIAFDDILTSRQARVLADALSHEAVDAHLLGQLWRGLEPDHGIERSYSALISSPSTPIREIAADLGVSERHFRRSITSSIGLSPKMIQKVQRIQDVLTLSRDANLTLSSLAGRAGYADQAHLARDTRALTGLTPTQLLREHR</sequence>
<protein>
    <submittedName>
        <fullName evidence="4">AraC family transcriptional regulator</fullName>
    </submittedName>
</protein>
<dbReference type="AlphaFoldDB" id="A0A0C2ZT81"/>
<evidence type="ECO:0000313" key="4">
    <source>
        <dbReference type="EMBL" id="KAB2586461.1"/>
    </source>
</evidence>
<accession>A0A0C2ZT81</accession>
<evidence type="ECO:0000256" key="3">
    <source>
        <dbReference type="ARBA" id="ARBA00023163"/>
    </source>
</evidence>